<evidence type="ECO:0000256" key="1">
    <source>
        <dbReference type="SAM" id="MobiDB-lite"/>
    </source>
</evidence>
<protein>
    <submittedName>
        <fullName evidence="2">Uncharacterized protein</fullName>
    </submittedName>
</protein>
<dbReference type="Proteomes" id="UP000546464">
    <property type="component" value="Unassembled WGS sequence"/>
</dbReference>
<evidence type="ECO:0000313" key="3">
    <source>
        <dbReference type="Proteomes" id="UP000546464"/>
    </source>
</evidence>
<dbReference type="AlphaFoldDB" id="A0A842HFL6"/>
<name>A0A842HFL6_9BACT</name>
<evidence type="ECO:0000313" key="2">
    <source>
        <dbReference type="EMBL" id="MBC2594367.1"/>
    </source>
</evidence>
<reference evidence="2 3" key="1">
    <citation type="submission" date="2020-07" db="EMBL/GenBank/DDBJ databases">
        <authorList>
            <person name="Feng X."/>
        </authorList>
    </citation>
    <scope>NUCLEOTIDE SEQUENCE [LARGE SCALE GENOMIC DNA]</scope>
    <source>
        <strain evidence="2 3">JCM31066</strain>
    </source>
</reference>
<proteinExistence type="predicted"/>
<accession>A0A842HFL6</accession>
<organism evidence="2 3">
    <name type="scientific">Ruficoccus amylovorans</name>
    <dbReference type="NCBI Taxonomy" id="1804625"/>
    <lineage>
        <taxon>Bacteria</taxon>
        <taxon>Pseudomonadati</taxon>
        <taxon>Verrucomicrobiota</taxon>
        <taxon>Opitutia</taxon>
        <taxon>Puniceicoccales</taxon>
        <taxon>Cerasicoccaceae</taxon>
        <taxon>Ruficoccus</taxon>
    </lineage>
</organism>
<comment type="caution">
    <text evidence="2">The sequence shown here is derived from an EMBL/GenBank/DDBJ whole genome shotgun (WGS) entry which is preliminary data.</text>
</comment>
<dbReference type="RefSeq" id="WP_185675351.1">
    <property type="nucleotide sequence ID" value="NZ_JACHVB010000021.1"/>
</dbReference>
<gene>
    <name evidence="2" type="ORF">H5P28_08870</name>
</gene>
<feature type="region of interest" description="Disordered" evidence="1">
    <location>
        <begin position="111"/>
        <end position="135"/>
    </location>
</feature>
<sequence>MKRVLLVTLAVSLLLLIPALGIIRGCSHRHNAMMIELFPDKYYAYVHTTGAHPVTWSEFARWFEGNGTPLGWTAEDLSATFRLPVEAADGRLLIIAPRYTDLQEYVDRRMSEASRPNFKADWSGDNSRQDETQPD</sequence>
<keyword evidence="3" id="KW-1185">Reference proteome</keyword>
<dbReference type="EMBL" id="JACHVB010000021">
    <property type="protein sequence ID" value="MBC2594367.1"/>
    <property type="molecule type" value="Genomic_DNA"/>
</dbReference>